<keyword evidence="1" id="KW-1133">Transmembrane helix</keyword>
<keyword evidence="1" id="KW-0472">Membrane</keyword>
<keyword evidence="1" id="KW-0812">Transmembrane</keyword>
<dbReference type="AlphaFoldDB" id="L9XHP8"/>
<evidence type="ECO:0000256" key="1">
    <source>
        <dbReference type="SAM" id="Phobius"/>
    </source>
</evidence>
<dbReference type="Pfam" id="PF24368">
    <property type="entry name" value="DUF7524"/>
    <property type="match status" value="1"/>
</dbReference>
<reference evidence="2 3" key="1">
    <citation type="journal article" date="2014" name="PLoS Genet.">
        <title>Phylogenetically driven sequencing of extremely halophilic archaea reveals strategies for static and dynamic osmo-response.</title>
        <authorList>
            <person name="Becker E.A."/>
            <person name="Seitzer P.M."/>
            <person name="Tritt A."/>
            <person name="Larsen D."/>
            <person name="Krusor M."/>
            <person name="Yao A.I."/>
            <person name="Wu D."/>
            <person name="Madern D."/>
            <person name="Eisen J.A."/>
            <person name="Darling A.E."/>
            <person name="Facciotti M.T."/>
        </authorList>
    </citation>
    <scope>NUCLEOTIDE SEQUENCE [LARGE SCALE GENOMIC DNA]</scope>
    <source>
        <strain evidence="2 3">JCM 12255</strain>
    </source>
</reference>
<dbReference type="PATRIC" id="fig|1227499.3.peg.608"/>
<sequence>MLKEVTVHVNRGAADSLESTVDSIDTRDSFDCCLQSHGTPAHVHCRLAGDLARIASLETANYYVEADSETYVAVRVDAEAIDEPVTGALEVLTGYGSESISIPVTVRPPPKAVDVDESLAEPSRPDADRELTPLERAVDATGLEPATLAVVAVGLAAAAVGAVTAATIGGTVATLGLAIVTIGVVVAIGLLVR</sequence>
<proteinExistence type="predicted"/>
<evidence type="ECO:0000313" key="3">
    <source>
        <dbReference type="Proteomes" id="UP000011602"/>
    </source>
</evidence>
<feature type="transmembrane region" description="Helical" evidence="1">
    <location>
        <begin position="172"/>
        <end position="192"/>
    </location>
</feature>
<name>L9XHP8_9EURY</name>
<organism evidence="2 3">
    <name type="scientific">Natronolimnohabitans innermongolicus JCM 12255</name>
    <dbReference type="NCBI Taxonomy" id="1227499"/>
    <lineage>
        <taxon>Archaea</taxon>
        <taxon>Methanobacteriati</taxon>
        <taxon>Methanobacteriota</taxon>
        <taxon>Stenosarchaea group</taxon>
        <taxon>Halobacteria</taxon>
        <taxon>Halobacteriales</taxon>
        <taxon>Natrialbaceae</taxon>
        <taxon>Natronolimnohabitans</taxon>
    </lineage>
</organism>
<feature type="transmembrane region" description="Helical" evidence="1">
    <location>
        <begin position="146"/>
        <end position="166"/>
    </location>
</feature>
<dbReference type="EMBL" id="AOHZ01000014">
    <property type="protein sequence ID" value="ELY61240.1"/>
    <property type="molecule type" value="Genomic_DNA"/>
</dbReference>
<comment type="caution">
    <text evidence="2">The sequence shown here is derived from an EMBL/GenBank/DDBJ whole genome shotgun (WGS) entry which is preliminary data.</text>
</comment>
<dbReference type="STRING" id="1227499.C493_02963"/>
<dbReference type="InterPro" id="IPR055946">
    <property type="entry name" value="DUF7524"/>
</dbReference>
<accession>L9XHP8</accession>
<dbReference type="Proteomes" id="UP000011602">
    <property type="component" value="Unassembled WGS sequence"/>
</dbReference>
<dbReference type="RefSeq" id="WP_007257903.1">
    <property type="nucleotide sequence ID" value="NZ_AOHZ01000014.1"/>
</dbReference>
<protein>
    <submittedName>
        <fullName evidence="2">Uncharacterized protein</fullName>
    </submittedName>
</protein>
<dbReference type="eggNOG" id="arCOG03366">
    <property type="taxonomic scope" value="Archaea"/>
</dbReference>
<keyword evidence="3" id="KW-1185">Reference proteome</keyword>
<dbReference type="OrthoDB" id="282430at2157"/>
<evidence type="ECO:0000313" key="2">
    <source>
        <dbReference type="EMBL" id="ELY61240.1"/>
    </source>
</evidence>
<gene>
    <name evidence="2" type="ORF">C493_02963</name>
</gene>